<sequence>MRVGGFLISQECAQRLTEIYGDDEDSRCKRRFKLRNIIEQHGGIMELVTYPKSTNRDEDIQYLIATRYDFFSLEEFLELGKDRDQTKVPQFTPGQKEERAKAILDSLDLSLIFVTCWKHDHSIHPKAKISRQPHTHAASR</sequence>
<proteinExistence type="predicted"/>
<evidence type="ECO:0000313" key="2">
    <source>
        <dbReference type="Proteomes" id="UP000297245"/>
    </source>
</evidence>
<dbReference type="AlphaFoldDB" id="A0A4S8KPA0"/>
<keyword evidence="2" id="KW-1185">Reference proteome</keyword>
<protein>
    <recommendedName>
        <fullName evidence="3">BRCT domain-containing protein</fullName>
    </recommendedName>
</protein>
<dbReference type="OrthoDB" id="3106324at2759"/>
<evidence type="ECO:0000313" key="1">
    <source>
        <dbReference type="EMBL" id="THU77361.1"/>
    </source>
</evidence>
<evidence type="ECO:0008006" key="3">
    <source>
        <dbReference type="Google" id="ProtNLM"/>
    </source>
</evidence>
<reference evidence="1 2" key="1">
    <citation type="journal article" date="2019" name="Nat. Ecol. Evol.">
        <title>Megaphylogeny resolves global patterns of mushroom evolution.</title>
        <authorList>
            <person name="Varga T."/>
            <person name="Krizsan K."/>
            <person name="Foldi C."/>
            <person name="Dima B."/>
            <person name="Sanchez-Garcia M."/>
            <person name="Sanchez-Ramirez S."/>
            <person name="Szollosi G.J."/>
            <person name="Szarkandi J.G."/>
            <person name="Papp V."/>
            <person name="Albert L."/>
            <person name="Andreopoulos W."/>
            <person name="Angelini C."/>
            <person name="Antonin V."/>
            <person name="Barry K.W."/>
            <person name="Bougher N.L."/>
            <person name="Buchanan P."/>
            <person name="Buyck B."/>
            <person name="Bense V."/>
            <person name="Catcheside P."/>
            <person name="Chovatia M."/>
            <person name="Cooper J."/>
            <person name="Damon W."/>
            <person name="Desjardin D."/>
            <person name="Finy P."/>
            <person name="Geml J."/>
            <person name="Haridas S."/>
            <person name="Hughes K."/>
            <person name="Justo A."/>
            <person name="Karasinski D."/>
            <person name="Kautmanova I."/>
            <person name="Kiss B."/>
            <person name="Kocsube S."/>
            <person name="Kotiranta H."/>
            <person name="LaButti K.M."/>
            <person name="Lechner B.E."/>
            <person name="Liimatainen K."/>
            <person name="Lipzen A."/>
            <person name="Lukacs Z."/>
            <person name="Mihaltcheva S."/>
            <person name="Morgado L.N."/>
            <person name="Niskanen T."/>
            <person name="Noordeloos M.E."/>
            <person name="Ohm R.A."/>
            <person name="Ortiz-Santana B."/>
            <person name="Ovrebo C."/>
            <person name="Racz N."/>
            <person name="Riley R."/>
            <person name="Savchenko A."/>
            <person name="Shiryaev A."/>
            <person name="Soop K."/>
            <person name="Spirin V."/>
            <person name="Szebenyi C."/>
            <person name="Tomsovsky M."/>
            <person name="Tulloss R.E."/>
            <person name="Uehling J."/>
            <person name="Grigoriev I.V."/>
            <person name="Vagvolgyi C."/>
            <person name="Papp T."/>
            <person name="Martin F.M."/>
            <person name="Miettinen O."/>
            <person name="Hibbett D.S."/>
            <person name="Nagy L.G."/>
        </authorList>
    </citation>
    <scope>NUCLEOTIDE SEQUENCE [LARGE SCALE GENOMIC DNA]</scope>
    <source>
        <strain evidence="1 2">CBS 962.96</strain>
    </source>
</reference>
<accession>A0A4S8KPA0</accession>
<name>A0A4S8KPA0_DENBC</name>
<gene>
    <name evidence="1" type="ORF">K435DRAFT_786761</name>
</gene>
<dbReference type="Proteomes" id="UP000297245">
    <property type="component" value="Unassembled WGS sequence"/>
</dbReference>
<dbReference type="EMBL" id="ML180465">
    <property type="protein sequence ID" value="THU77361.1"/>
    <property type="molecule type" value="Genomic_DNA"/>
</dbReference>
<organism evidence="1 2">
    <name type="scientific">Dendrothele bispora (strain CBS 962.96)</name>
    <dbReference type="NCBI Taxonomy" id="1314807"/>
    <lineage>
        <taxon>Eukaryota</taxon>
        <taxon>Fungi</taxon>
        <taxon>Dikarya</taxon>
        <taxon>Basidiomycota</taxon>
        <taxon>Agaricomycotina</taxon>
        <taxon>Agaricomycetes</taxon>
        <taxon>Agaricomycetidae</taxon>
        <taxon>Agaricales</taxon>
        <taxon>Agaricales incertae sedis</taxon>
        <taxon>Dendrothele</taxon>
    </lineage>
</organism>